<name>K1TF38_9ZZZZ</name>
<dbReference type="Gene3D" id="3.40.50.970">
    <property type="match status" value="1"/>
</dbReference>
<dbReference type="SUPFAM" id="SSF52518">
    <property type="entry name" value="Thiamin diphosphate-binding fold (THDP-binding)"/>
    <property type="match status" value="1"/>
</dbReference>
<feature type="non-terminal residue" evidence="1">
    <location>
        <position position="79"/>
    </location>
</feature>
<dbReference type="InterPro" id="IPR029061">
    <property type="entry name" value="THDP-binding"/>
</dbReference>
<dbReference type="GO" id="GO:0006979">
    <property type="term" value="P:response to oxidative stress"/>
    <property type="evidence" value="ECO:0007669"/>
    <property type="project" value="TreeGrafter"/>
</dbReference>
<dbReference type="PANTHER" id="PTHR32154:SF0">
    <property type="entry name" value="PYRUVATE-FLAVODOXIN OXIDOREDUCTASE-RELATED"/>
    <property type="match status" value="1"/>
</dbReference>
<reference evidence="1" key="1">
    <citation type="journal article" date="2013" name="Environ. Microbiol.">
        <title>Microbiota from the distal guts of lean and obese adolescents exhibit partial functional redundancy besides clear differences in community structure.</title>
        <authorList>
            <person name="Ferrer M."/>
            <person name="Ruiz A."/>
            <person name="Lanza F."/>
            <person name="Haange S.B."/>
            <person name="Oberbach A."/>
            <person name="Till H."/>
            <person name="Bargiela R."/>
            <person name="Campoy C."/>
            <person name="Segura M.T."/>
            <person name="Richter M."/>
            <person name="von Bergen M."/>
            <person name="Seifert J."/>
            <person name="Suarez A."/>
        </authorList>
    </citation>
    <scope>NUCLEOTIDE SEQUENCE</scope>
</reference>
<gene>
    <name evidence="1" type="ORF">LEA_08823</name>
</gene>
<sequence length="79" mass="8510">MVPQESQADQQAVFDYCVANISKKPSKFADDTVIGSQFNQPLLEFSGSCAGCAETSYARLITQLFGEKMFISNATGCSS</sequence>
<accession>K1TF38</accession>
<protein>
    <submittedName>
        <fullName evidence="1">Pyruvate-flavodoxin oxidoreductase</fullName>
    </submittedName>
</protein>
<keyword evidence="1" id="KW-0670">Pyruvate</keyword>
<evidence type="ECO:0000313" key="1">
    <source>
        <dbReference type="EMBL" id="EKC68393.1"/>
    </source>
</evidence>
<proteinExistence type="predicted"/>
<dbReference type="EMBL" id="AJWY01005894">
    <property type="protein sequence ID" value="EKC68393.1"/>
    <property type="molecule type" value="Genomic_DNA"/>
</dbReference>
<dbReference type="AlphaFoldDB" id="K1TF38"/>
<organism evidence="1">
    <name type="scientific">human gut metagenome</name>
    <dbReference type="NCBI Taxonomy" id="408170"/>
    <lineage>
        <taxon>unclassified sequences</taxon>
        <taxon>metagenomes</taxon>
        <taxon>organismal metagenomes</taxon>
    </lineage>
</organism>
<comment type="caution">
    <text evidence="1">The sequence shown here is derived from an EMBL/GenBank/DDBJ whole genome shotgun (WGS) entry which is preliminary data.</text>
</comment>
<dbReference type="InterPro" id="IPR050722">
    <property type="entry name" value="Pyruvate:ferred/Flavod_OxRd"/>
</dbReference>
<dbReference type="PANTHER" id="PTHR32154">
    <property type="entry name" value="PYRUVATE-FLAVODOXIN OXIDOREDUCTASE-RELATED"/>
    <property type="match status" value="1"/>
</dbReference>